<gene>
    <name evidence="2" type="ordered locus">Swit_2912</name>
</gene>
<sequence length="280" mass="30834">MGSDPELDSGELPRSPRQAAPEASSLRLRHPPPSPSLAGRGAISRLPPPPPKATRPAMPPALDHIDAWIFDLDNTLYPASADLFGRIDVRMGLYVERLLGVDPVEARRIQKQLFREHGTTLSGLMHSHAIDPHEFLAFVHDIEMDVLAEDRRLVNAIAKLPGRKLIFTNGDADYAGRVLERLGLSRSFEAIHDIHACAYQPKPQAASYASMVEAFGVDPATSLFVEDMARNLKPAKAIGMTTVWVNNGSEFGNHEADASFIDIEIHDVGHWLDELTRGME</sequence>
<dbReference type="SFLD" id="SFLDG01132">
    <property type="entry name" value="C1.5.3:_5'-Nucleotidase_Like"/>
    <property type="match status" value="1"/>
</dbReference>
<dbReference type="PANTHER" id="PTHR12725">
    <property type="entry name" value="HALOACID DEHALOGENASE-LIKE HYDROLASE"/>
    <property type="match status" value="1"/>
</dbReference>
<keyword evidence="3" id="KW-1185">Reference proteome</keyword>
<dbReference type="InterPro" id="IPR010237">
    <property type="entry name" value="Pyr-5-nucltdase"/>
</dbReference>
<dbReference type="SFLD" id="SFLDG01129">
    <property type="entry name" value="C1.5:_HAD__Beta-PGM__Phosphata"/>
    <property type="match status" value="1"/>
</dbReference>
<dbReference type="PANTHER" id="PTHR12725:SF117">
    <property type="entry name" value="HALOACID DEHALOGENASE-LIKE HYDROLASE"/>
    <property type="match status" value="1"/>
</dbReference>
<dbReference type="Pfam" id="PF00702">
    <property type="entry name" value="Hydrolase"/>
    <property type="match status" value="1"/>
</dbReference>
<proteinExistence type="predicted"/>
<feature type="region of interest" description="Disordered" evidence="1">
    <location>
        <begin position="1"/>
        <end position="58"/>
    </location>
</feature>
<dbReference type="KEGG" id="swi:Swit_2912"/>
<organism evidence="2 3">
    <name type="scientific">Rhizorhabdus wittichii (strain DSM 6014 / CCUG 31198 / JCM 15750 / NBRC 105917 / EY 4224 / RW1)</name>
    <name type="common">Sphingomonas wittichii</name>
    <dbReference type="NCBI Taxonomy" id="392499"/>
    <lineage>
        <taxon>Bacteria</taxon>
        <taxon>Pseudomonadati</taxon>
        <taxon>Pseudomonadota</taxon>
        <taxon>Alphaproteobacteria</taxon>
        <taxon>Sphingomonadales</taxon>
        <taxon>Sphingomonadaceae</taxon>
        <taxon>Rhizorhabdus</taxon>
    </lineage>
</organism>
<dbReference type="SFLD" id="SFLDS00003">
    <property type="entry name" value="Haloacid_Dehalogenase"/>
    <property type="match status" value="1"/>
</dbReference>
<dbReference type="AlphaFoldDB" id="A0A9J9HDA0"/>
<dbReference type="SUPFAM" id="SSF56784">
    <property type="entry name" value="HAD-like"/>
    <property type="match status" value="1"/>
</dbReference>
<dbReference type="NCBIfam" id="TIGR01509">
    <property type="entry name" value="HAD-SF-IA-v3"/>
    <property type="match status" value="1"/>
</dbReference>
<dbReference type="NCBIfam" id="TIGR01993">
    <property type="entry name" value="Pyr-5-nucltdase"/>
    <property type="match status" value="1"/>
</dbReference>
<dbReference type="Proteomes" id="UP000001989">
    <property type="component" value="Chromosome"/>
</dbReference>
<evidence type="ECO:0000313" key="3">
    <source>
        <dbReference type="Proteomes" id="UP000001989"/>
    </source>
</evidence>
<accession>A0A9J9HDA0</accession>
<dbReference type="Gene3D" id="3.40.50.1000">
    <property type="entry name" value="HAD superfamily/HAD-like"/>
    <property type="match status" value="1"/>
</dbReference>
<dbReference type="InterPro" id="IPR036412">
    <property type="entry name" value="HAD-like_sf"/>
</dbReference>
<feature type="compositionally biased region" description="Pro residues" evidence="1">
    <location>
        <begin position="46"/>
        <end position="58"/>
    </location>
</feature>
<evidence type="ECO:0000256" key="1">
    <source>
        <dbReference type="SAM" id="MobiDB-lite"/>
    </source>
</evidence>
<name>A0A9J9HDA0_RHIWR</name>
<dbReference type="InterPro" id="IPR023214">
    <property type="entry name" value="HAD_sf"/>
</dbReference>
<dbReference type="InterPro" id="IPR006439">
    <property type="entry name" value="HAD-SF_hydro_IA"/>
</dbReference>
<protein>
    <submittedName>
        <fullName evidence="2">Pyrimidine 5'-nucleotidase</fullName>
    </submittedName>
</protein>
<dbReference type="EMBL" id="CP000699">
    <property type="protein sequence ID" value="ABQ69264.1"/>
    <property type="molecule type" value="Genomic_DNA"/>
</dbReference>
<evidence type="ECO:0000313" key="2">
    <source>
        <dbReference type="EMBL" id="ABQ69264.1"/>
    </source>
</evidence>
<reference evidence="2 3" key="1">
    <citation type="journal article" date="2010" name="J. Bacteriol.">
        <title>Genome sequence of the dioxin-mineralizing bacterium Sphingomonas wittichii RW1.</title>
        <authorList>
            <person name="Miller T.R."/>
            <person name="Delcher A.L."/>
            <person name="Salzberg S.L."/>
            <person name="Saunders E."/>
            <person name="Detter J.C."/>
            <person name="Halden R.U."/>
        </authorList>
    </citation>
    <scope>NUCLEOTIDE SEQUENCE [LARGE SCALE GENOMIC DNA]</scope>
    <source>
        <strain evidence="3">DSM 6014 / CCUG 31198 / JCM 15750 / NBRC 105917 / EY 4224 / RW1</strain>
    </source>
</reference>
<dbReference type="Gene3D" id="1.10.150.450">
    <property type="match status" value="1"/>
</dbReference>
<dbReference type="PRINTS" id="PR00413">
    <property type="entry name" value="HADHALOGNASE"/>
</dbReference>